<dbReference type="GO" id="GO:0001156">
    <property type="term" value="F:TFIIIC-class transcription factor complex binding"/>
    <property type="evidence" value="ECO:0007669"/>
    <property type="project" value="TreeGrafter"/>
</dbReference>
<reference evidence="3 4" key="1">
    <citation type="journal article" date="2018" name="MBio">
        <title>Comparative Genomics Reveals the Core Gene Toolbox for the Fungus-Insect Symbiosis.</title>
        <authorList>
            <person name="Wang Y."/>
            <person name="Stata M."/>
            <person name="Wang W."/>
            <person name="Stajich J.E."/>
            <person name="White M.M."/>
            <person name="Moncalvo J.M."/>
        </authorList>
    </citation>
    <scope>NUCLEOTIDE SEQUENCE [LARGE SCALE GENOMIC DNA]</scope>
    <source>
        <strain evidence="3 4">AUS-126-30</strain>
    </source>
</reference>
<feature type="compositionally biased region" description="Basic and acidic residues" evidence="1">
    <location>
        <begin position="116"/>
        <end position="138"/>
    </location>
</feature>
<evidence type="ECO:0000313" key="4">
    <source>
        <dbReference type="Proteomes" id="UP000245591"/>
    </source>
</evidence>
<dbReference type="SUPFAM" id="SSF46689">
    <property type="entry name" value="Homeodomain-like"/>
    <property type="match status" value="1"/>
</dbReference>
<proteinExistence type="predicted"/>
<dbReference type="InterPro" id="IPR039467">
    <property type="entry name" value="TFIIIB_B''_Myb"/>
</dbReference>
<feature type="compositionally biased region" description="Polar residues" evidence="1">
    <location>
        <begin position="105"/>
        <end position="115"/>
    </location>
</feature>
<dbReference type="SMART" id="SM00717">
    <property type="entry name" value="SANT"/>
    <property type="match status" value="1"/>
</dbReference>
<feature type="region of interest" description="Disordered" evidence="1">
    <location>
        <begin position="478"/>
        <end position="543"/>
    </location>
</feature>
<dbReference type="EMBL" id="MBFU01000080">
    <property type="protein sequence ID" value="PWA02387.1"/>
    <property type="molecule type" value="Genomic_DNA"/>
</dbReference>
<feature type="compositionally biased region" description="Polar residues" evidence="1">
    <location>
        <begin position="344"/>
        <end position="356"/>
    </location>
</feature>
<feature type="region of interest" description="Disordered" evidence="1">
    <location>
        <begin position="104"/>
        <end position="263"/>
    </location>
</feature>
<dbReference type="InterPro" id="IPR001005">
    <property type="entry name" value="SANT/Myb"/>
</dbReference>
<feature type="region of interest" description="Disordered" evidence="1">
    <location>
        <begin position="1"/>
        <end position="76"/>
    </location>
</feature>
<dbReference type="AlphaFoldDB" id="A0A2U1JBB7"/>
<dbReference type="PANTHER" id="PTHR22929">
    <property type="entry name" value="RNA POLYMERASE III TRANSCRIPTION INITIATION FACTOR B"/>
    <property type="match status" value="1"/>
</dbReference>
<feature type="domain" description="Myb-like" evidence="2">
    <location>
        <begin position="417"/>
        <end position="465"/>
    </location>
</feature>
<organism evidence="3 4">
    <name type="scientific">Smittium angustum</name>
    <dbReference type="NCBI Taxonomy" id="133377"/>
    <lineage>
        <taxon>Eukaryota</taxon>
        <taxon>Fungi</taxon>
        <taxon>Fungi incertae sedis</taxon>
        <taxon>Zoopagomycota</taxon>
        <taxon>Kickxellomycotina</taxon>
        <taxon>Harpellomycetes</taxon>
        <taxon>Harpellales</taxon>
        <taxon>Legeriomycetaceae</taxon>
        <taxon>Smittium</taxon>
    </lineage>
</organism>
<dbReference type="Pfam" id="PF15963">
    <property type="entry name" value="Myb_DNA-bind_7"/>
    <property type="match status" value="1"/>
</dbReference>
<feature type="compositionally biased region" description="Low complexity" evidence="1">
    <location>
        <begin position="48"/>
        <end position="62"/>
    </location>
</feature>
<comment type="caution">
    <text evidence="3">The sequence shown here is derived from an EMBL/GenBank/DDBJ whole genome shotgun (WGS) entry which is preliminary data.</text>
</comment>
<feature type="compositionally biased region" description="Basic and acidic residues" evidence="1">
    <location>
        <begin position="1"/>
        <end position="11"/>
    </location>
</feature>
<dbReference type="InterPro" id="IPR009057">
    <property type="entry name" value="Homeodomain-like_sf"/>
</dbReference>
<feature type="compositionally biased region" description="Basic and acidic residues" evidence="1">
    <location>
        <begin position="36"/>
        <end position="46"/>
    </location>
</feature>
<evidence type="ECO:0000256" key="1">
    <source>
        <dbReference type="SAM" id="MobiDB-lite"/>
    </source>
</evidence>
<feature type="region of interest" description="Disordered" evidence="1">
    <location>
        <begin position="300"/>
        <end position="356"/>
    </location>
</feature>
<dbReference type="CDD" id="cd00167">
    <property type="entry name" value="SANT"/>
    <property type="match status" value="1"/>
</dbReference>
<dbReference type="GO" id="GO:0000126">
    <property type="term" value="C:transcription factor TFIIIB complex"/>
    <property type="evidence" value="ECO:0007669"/>
    <property type="project" value="TreeGrafter"/>
</dbReference>
<protein>
    <recommendedName>
        <fullName evidence="2">Myb-like domain-containing protein</fullName>
    </recommendedName>
</protein>
<evidence type="ECO:0000313" key="3">
    <source>
        <dbReference type="EMBL" id="PWA02387.1"/>
    </source>
</evidence>
<dbReference type="GO" id="GO:0070898">
    <property type="term" value="P:RNA polymerase III preinitiation complex assembly"/>
    <property type="evidence" value="ECO:0007669"/>
    <property type="project" value="TreeGrafter"/>
</dbReference>
<name>A0A2U1JBB7_SMIAN</name>
<feature type="compositionally biased region" description="Polar residues" evidence="1">
    <location>
        <begin position="485"/>
        <end position="503"/>
    </location>
</feature>
<feature type="compositionally biased region" description="Polar residues" evidence="1">
    <location>
        <begin position="232"/>
        <end position="244"/>
    </location>
</feature>
<feature type="compositionally biased region" description="Basic residues" evidence="1">
    <location>
        <begin position="314"/>
        <end position="325"/>
    </location>
</feature>
<dbReference type="PANTHER" id="PTHR22929:SF0">
    <property type="entry name" value="TRANSCRIPTION FACTOR TFIIIB COMPONENT B'' HOMOLOG"/>
    <property type="match status" value="1"/>
</dbReference>
<feature type="compositionally biased region" description="Basic and acidic residues" evidence="1">
    <location>
        <begin position="148"/>
        <end position="157"/>
    </location>
</feature>
<feature type="compositionally biased region" description="Basic and acidic residues" evidence="1">
    <location>
        <begin position="206"/>
        <end position="215"/>
    </location>
</feature>
<keyword evidence="4" id="KW-1185">Reference proteome</keyword>
<dbReference type="Proteomes" id="UP000245591">
    <property type="component" value="Unassembled WGS sequence"/>
</dbReference>
<feature type="compositionally biased region" description="Basic and acidic residues" evidence="1">
    <location>
        <begin position="165"/>
        <end position="178"/>
    </location>
</feature>
<evidence type="ECO:0000259" key="2">
    <source>
        <dbReference type="SMART" id="SM00717"/>
    </source>
</evidence>
<sequence>MHTSLRVDKSNTKFAPKIKQRVKKVDTPKPPFQTPESEKLDSEKAIETNQTIPNSSITSSNIDQISVENEESKKTQSEYMIVTNEAAKNNSVYKPLEHISIVDIDNSQTTNPQLHSKSETQSSEKRTESSLKSVEKISPKSVRLGSIKSKDSDDLKNSKANTGDFAEKDKISQAEKIKTSTKSKNLIRTPTTNKGDTENESDEVSDSAKNKREGSLGKSKGTKIAIPGSILNDKTSSTESQIQEGQKRKKTASKDIELPEKLAPKKNARKLELISLTDYEVEDPEEILEKPMWYFCQDTKKGKPTKGLVDRHNSHVRKKQMKVKKGTPDSEESLEPKKESPSENISGTSTNINKSTLNNSAAQVRIVDGKLVIDQESLHVNRKEFFGNDGELAYTEIDETHQRKLVNSMTYMKKKNTSKRWSKEETIFFFKQLKKWGTDFDSMITEFPGRVRTELKNKYKTEERKNPHLVDIALISRPSRPHTPAVTSPVIQPSENQYDNIEGSQMEPLTLVDLKAEQQDTDDENNSSNENNSDLDGPTQQSV</sequence>
<feature type="compositionally biased region" description="Basic and acidic residues" evidence="1">
    <location>
        <begin position="252"/>
        <end position="263"/>
    </location>
</feature>
<accession>A0A2U1JBB7</accession>
<gene>
    <name evidence="3" type="ORF">BB558_001467</name>
</gene>
<feature type="compositionally biased region" description="Polar residues" evidence="1">
    <location>
        <begin position="180"/>
        <end position="194"/>
    </location>
</feature>